<dbReference type="PROSITE" id="PS00086">
    <property type="entry name" value="CYTOCHROME_P450"/>
    <property type="match status" value="1"/>
</dbReference>
<gene>
    <name evidence="9" type="ORF">CITCOLO1_LOCUS9618</name>
</gene>
<comment type="similarity">
    <text evidence="2 7">Belongs to the cytochrome P450 family.</text>
</comment>
<keyword evidence="4 7" id="KW-0479">Metal-binding</keyword>
<feature type="transmembrane region" description="Helical" evidence="8">
    <location>
        <begin position="177"/>
        <end position="198"/>
    </location>
</feature>
<dbReference type="Pfam" id="PF00067">
    <property type="entry name" value="p450"/>
    <property type="match status" value="1"/>
</dbReference>
<dbReference type="PANTHER" id="PTHR24286:SF190">
    <property type="entry name" value="CYTOCHROME P450"/>
    <property type="match status" value="1"/>
</dbReference>
<dbReference type="InterPro" id="IPR036396">
    <property type="entry name" value="Cyt_P450_sf"/>
</dbReference>
<keyword evidence="3 8" id="KW-0812">Transmembrane</keyword>
<keyword evidence="10" id="KW-1185">Reference proteome</keyword>
<dbReference type="InterPro" id="IPR002401">
    <property type="entry name" value="Cyt_P450_E_grp-I"/>
</dbReference>
<evidence type="ECO:0000256" key="6">
    <source>
        <dbReference type="ARBA" id="ARBA00023004"/>
    </source>
</evidence>
<evidence type="ECO:0008006" key="11">
    <source>
        <dbReference type="Google" id="ProtNLM"/>
    </source>
</evidence>
<dbReference type="Gene3D" id="1.10.630.10">
    <property type="entry name" value="Cytochrome P450"/>
    <property type="match status" value="1"/>
</dbReference>
<evidence type="ECO:0000256" key="2">
    <source>
        <dbReference type="ARBA" id="ARBA00010617"/>
    </source>
</evidence>
<protein>
    <recommendedName>
        <fullName evidence="11">Cytochrome P450</fullName>
    </recommendedName>
</protein>
<evidence type="ECO:0000313" key="9">
    <source>
        <dbReference type="EMBL" id="CAK9317703.1"/>
    </source>
</evidence>
<evidence type="ECO:0000256" key="4">
    <source>
        <dbReference type="ARBA" id="ARBA00022723"/>
    </source>
</evidence>
<keyword evidence="7" id="KW-0560">Oxidoreductase</keyword>
<feature type="transmembrane region" description="Helical" evidence="8">
    <location>
        <begin position="15"/>
        <end position="33"/>
    </location>
</feature>
<evidence type="ECO:0000256" key="5">
    <source>
        <dbReference type="ARBA" id="ARBA00022989"/>
    </source>
</evidence>
<keyword evidence="8" id="KW-0472">Membrane</keyword>
<evidence type="ECO:0000256" key="7">
    <source>
        <dbReference type="RuleBase" id="RU000461"/>
    </source>
</evidence>
<proteinExistence type="inferred from homology"/>
<accession>A0ABP0YB51</accession>
<keyword evidence="7" id="KW-0503">Monooxygenase</keyword>
<feature type="transmembrane region" description="Helical" evidence="8">
    <location>
        <begin position="292"/>
        <end position="315"/>
    </location>
</feature>
<dbReference type="PRINTS" id="PR00463">
    <property type="entry name" value="EP450I"/>
</dbReference>
<dbReference type="SUPFAM" id="SSF48264">
    <property type="entry name" value="Cytochrome P450"/>
    <property type="match status" value="1"/>
</dbReference>
<dbReference type="PRINTS" id="PR00385">
    <property type="entry name" value="P450"/>
</dbReference>
<comment type="subcellular location">
    <subcellularLocation>
        <location evidence="1">Membrane</location>
        <topology evidence="1">Single-pass membrane protein</topology>
    </subcellularLocation>
</comment>
<reference evidence="9 10" key="1">
    <citation type="submission" date="2024-03" db="EMBL/GenBank/DDBJ databases">
        <authorList>
            <person name="Gkanogiannis A."/>
            <person name="Becerra Lopez-Lavalle L."/>
        </authorList>
    </citation>
    <scope>NUCLEOTIDE SEQUENCE [LARGE SCALE GENOMIC DNA]</scope>
</reference>
<dbReference type="CDD" id="cd11043">
    <property type="entry name" value="CYP90-like"/>
    <property type="match status" value="1"/>
</dbReference>
<keyword evidence="5 8" id="KW-1133">Transmembrane helix</keyword>
<evidence type="ECO:0000313" key="10">
    <source>
        <dbReference type="Proteomes" id="UP001642487"/>
    </source>
</evidence>
<dbReference type="InterPro" id="IPR017972">
    <property type="entry name" value="Cyt_P450_CS"/>
</dbReference>
<dbReference type="PANTHER" id="PTHR24286">
    <property type="entry name" value="CYTOCHROME P450 26"/>
    <property type="match status" value="1"/>
</dbReference>
<keyword evidence="6 7" id="KW-0408">Iron</keyword>
<sequence>MKQLQFPMFPDSKTMIIYLTIFCLVIPIFLFLLTGKKSSQKLPPGSLGFPLIGESLSLLRAMRSNTAEEWVEKRMRKYGAISKLSLFGKPTVLIGGKSGNKLIFSGDGGVISNQQNDSLRAILGESNLLELSGEDHKRVRNALASFLKPECLRQYVGKMDEEIRGHIKMHWQGRHEVTVLPLMKTLTFNIVCSLLFGLEQGMRRERMIEWFQVLIGGVWSIPINFPFTRYNQSRRASRRIQEMLKELLDEKRVELEEKGGCSANQDLITCLLSLRNEENEVILTDKEIVHNIMLVMVAGFDTSSVLITFMMRFLANNSTVYSAVLQEQEEIARSKKSGELLTWEDLAKMKYTWRVALETLRLVAPIFGGFRKAMNDIEFGGYVIPKGWQIFWASPVTHLDDTIFRDPLKFDPNRFENQASIPPYCFVGFGGGPRICPGNEFARVETLVTIHYLITQFTWRLLLDDHFIRDPMPTPTKGMPIKICPRETSMVL</sequence>
<evidence type="ECO:0000256" key="8">
    <source>
        <dbReference type="SAM" id="Phobius"/>
    </source>
</evidence>
<organism evidence="9 10">
    <name type="scientific">Citrullus colocynthis</name>
    <name type="common">colocynth</name>
    <dbReference type="NCBI Taxonomy" id="252529"/>
    <lineage>
        <taxon>Eukaryota</taxon>
        <taxon>Viridiplantae</taxon>
        <taxon>Streptophyta</taxon>
        <taxon>Embryophyta</taxon>
        <taxon>Tracheophyta</taxon>
        <taxon>Spermatophyta</taxon>
        <taxon>Magnoliopsida</taxon>
        <taxon>eudicotyledons</taxon>
        <taxon>Gunneridae</taxon>
        <taxon>Pentapetalae</taxon>
        <taxon>rosids</taxon>
        <taxon>fabids</taxon>
        <taxon>Cucurbitales</taxon>
        <taxon>Cucurbitaceae</taxon>
        <taxon>Benincaseae</taxon>
        <taxon>Citrullus</taxon>
    </lineage>
</organism>
<dbReference type="EMBL" id="OZ021737">
    <property type="protein sequence ID" value="CAK9317703.1"/>
    <property type="molecule type" value="Genomic_DNA"/>
</dbReference>
<evidence type="ECO:0000256" key="1">
    <source>
        <dbReference type="ARBA" id="ARBA00004167"/>
    </source>
</evidence>
<dbReference type="Proteomes" id="UP001642487">
    <property type="component" value="Chromosome 3"/>
</dbReference>
<name>A0ABP0YB51_9ROSI</name>
<dbReference type="InterPro" id="IPR001128">
    <property type="entry name" value="Cyt_P450"/>
</dbReference>
<evidence type="ECO:0000256" key="3">
    <source>
        <dbReference type="ARBA" id="ARBA00022692"/>
    </source>
</evidence>
<feature type="transmembrane region" description="Helical" evidence="8">
    <location>
        <begin position="210"/>
        <end position="230"/>
    </location>
</feature>
<keyword evidence="7" id="KW-0349">Heme</keyword>